<keyword evidence="2" id="KW-1185">Reference proteome</keyword>
<protein>
    <submittedName>
        <fullName evidence="1">Uncharacterized protein</fullName>
    </submittedName>
</protein>
<proteinExistence type="predicted"/>
<name>A0ABP0KUG7_9DINO</name>
<feature type="non-terminal residue" evidence="1">
    <location>
        <position position="1"/>
    </location>
</feature>
<evidence type="ECO:0000313" key="2">
    <source>
        <dbReference type="Proteomes" id="UP001642464"/>
    </source>
</evidence>
<comment type="caution">
    <text evidence="1">The sequence shown here is derived from an EMBL/GenBank/DDBJ whole genome shotgun (WGS) entry which is preliminary data.</text>
</comment>
<evidence type="ECO:0000313" key="1">
    <source>
        <dbReference type="EMBL" id="CAK9029602.1"/>
    </source>
</evidence>
<sequence length="49" mass="4991">VAALHKSFLGGSQQIVKGDLGLKFADSDQLSSESELEDILGASGDGSNV</sequence>
<dbReference type="Proteomes" id="UP001642464">
    <property type="component" value="Unassembled WGS sequence"/>
</dbReference>
<accession>A0ABP0KUG7</accession>
<organism evidence="1 2">
    <name type="scientific">Durusdinium trenchii</name>
    <dbReference type="NCBI Taxonomy" id="1381693"/>
    <lineage>
        <taxon>Eukaryota</taxon>
        <taxon>Sar</taxon>
        <taxon>Alveolata</taxon>
        <taxon>Dinophyceae</taxon>
        <taxon>Suessiales</taxon>
        <taxon>Symbiodiniaceae</taxon>
        <taxon>Durusdinium</taxon>
    </lineage>
</organism>
<dbReference type="EMBL" id="CAXAMM010012702">
    <property type="protein sequence ID" value="CAK9029602.1"/>
    <property type="molecule type" value="Genomic_DNA"/>
</dbReference>
<gene>
    <name evidence="1" type="ORF">SCF082_LOCUS18865</name>
</gene>
<reference evidence="1 2" key="1">
    <citation type="submission" date="2024-02" db="EMBL/GenBank/DDBJ databases">
        <authorList>
            <person name="Chen Y."/>
            <person name="Shah S."/>
            <person name="Dougan E. K."/>
            <person name="Thang M."/>
            <person name="Chan C."/>
        </authorList>
    </citation>
    <scope>NUCLEOTIDE SEQUENCE [LARGE SCALE GENOMIC DNA]</scope>
</reference>